<accession>A0A8K0SHK1</accession>
<gene>
    <name evidence="2" type="ORF">B0I35DRAFT_111521</name>
</gene>
<keyword evidence="3" id="KW-1185">Reference proteome</keyword>
<proteinExistence type="predicted"/>
<dbReference type="AlphaFoldDB" id="A0A8K0SHK1"/>
<protein>
    <submittedName>
        <fullName evidence="2">Uncharacterized protein</fullName>
    </submittedName>
</protein>
<comment type="caution">
    <text evidence="2">The sequence shown here is derived from an EMBL/GenBank/DDBJ whole genome shotgun (WGS) entry which is preliminary data.</text>
</comment>
<sequence length="150" mass="15846">MWVGIRPLLLTARRTSAKVWISGRLNDGPGCHIPAPGTRLVSVLLIISAAPPSYLSLALGPLPALPGTGRCNVDSSARASSAHRGSSVKMSGVMATCWEKQRQKPTGTGTGDKPPPPDLCRDSGGLVLLCMKSCTRRFEGLKESLNPEQT</sequence>
<organism evidence="2 3">
    <name type="scientific">Stachybotrys elegans</name>
    <dbReference type="NCBI Taxonomy" id="80388"/>
    <lineage>
        <taxon>Eukaryota</taxon>
        <taxon>Fungi</taxon>
        <taxon>Dikarya</taxon>
        <taxon>Ascomycota</taxon>
        <taxon>Pezizomycotina</taxon>
        <taxon>Sordariomycetes</taxon>
        <taxon>Hypocreomycetidae</taxon>
        <taxon>Hypocreales</taxon>
        <taxon>Stachybotryaceae</taxon>
        <taxon>Stachybotrys</taxon>
    </lineage>
</organism>
<evidence type="ECO:0000256" key="1">
    <source>
        <dbReference type="SAM" id="MobiDB-lite"/>
    </source>
</evidence>
<reference evidence="2" key="1">
    <citation type="journal article" date="2021" name="Nat. Commun.">
        <title>Genetic determinants of endophytism in the Arabidopsis root mycobiome.</title>
        <authorList>
            <person name="Mesny F."/>
            <person name="Miyauchi S."/>
            <person name="Thiergart T."/>
            <person name="Pickel B."/>
            <person name="Atanasova L."/>
            <person name="Karlsson M."/>
            <person name="Huettel B."/>
            <person name="Barry K.W."/>
            <person name="Haridas S."/>
            <person name="Chen C."/>
            <person name="Bauer D."/>
            <person name="Andreopoulos W."/>
            <person name="Pangilinan J."/>
            <person name="LaButti K."/>
            <person name="Riley R."/>
            <person name="Lipzen A."/>
            <person name="Clum A."/>
            <person name="Drula E."/>
            <person name="Henrissat B."/>
            <person name="Kohler A."/>
            <person name="Grigoriev I.V."/>
            <person name="Martin F.M."/>
            <person name="Hacquard S."/>
        </authorList>
    </citation>
    <scope>NUCLEOTIDE SEQUENCE</scope>
    <source>
        <strain evidence="2">MPI-CAGE-CH-0235</strain>
    </source>
</reference>
<feature type="region of interest" description="Disordered" evidence="1">
    <location>
        <begin position="100"/>
        <end position="119"/>
    </location>
</feature>
<evidence type="ECO:0000313" key="2">
    <source>
        <dbReference type="EMBL" id="KAH7306031.1"/>
    </source>
</evidence>
<dbReference type="EMBL" id="JAGPNK010000017">
    <property type="protein sequence ID" value="KAH7306031.1"/>
    <property type="molecule type" value="Genomic_DNA"/>
</dbReference>
<evidence type="ECO:0000313" key="3">
    <source>
        <dbReference type="Proteomes" id="UP000813444"/>
    </source>
</evidence>
<name>A0A8K0SHK1_9HYPO</name>
<dbReference type="Proteomes" id="UP000813444">
    <property type="component" value="Unassembled WGS sequence"/>
</dbReference>